<keyword evidence="3 6" id="KW-1133">Transmembrane helix</keyword>
<dbReference type="InterPro" id="IPR029673">
    <property type="entry name" value="TMEM179"/>
</dbReference>
<sequence>MEIRNKLLLAQCVAYILALLAAFLAVVPLALNGSDFKDHCLLFGQGYWREENTTGSLVSRFVVEDWGPPSACQFSAFVGVFTLLFSAVQAWRSFFYLYKGHDDTFFSAFLNLLLSVSVLFLTLVAGVMVSVGFNAWCDAVTNHGSLPISCEEAQTMNLHLEVDTSGFYIHFGIAQFGLWAIWTMWVLLSVFAFLKVYRNYKRKDVGQCLAREKELLLDRRLRTRMAQQEQQTPSVFI</sequence>
<dbReference type="GeneID" id="102363450"/>
<dbReference type="PANTHER" id="PTHR31872:SF6">
    <property type="entry name" value="TRANSMEMBRANE PROTEIN 179"/>
    <property type="match status" value="1"/>
</dbReference>
<dbReference type="OrthoDB" id="6423876at2759"/>
<evidence type="ECO:0000313" key="7">
    <source>
        <dbReference type="Ensembl" id="ENSLACP00000008722.1"/>
    </source>
</evidence>
<organism evidence="7 8">
    <name type="scientific">Latimeria chalumnae</name>
    <name type="common">Coelacanth</name>
    <dbReference type="NCBI Taxonomy" id="7897"/>
    <lineage>
        <taxon>Eukaryota</taxon>
        <taxon>Metazoa</taxon>
        <taxon>Chordata</taxon>
        <taxon>Craniata</taxon>
        <taxon>Vertebrata</taxon>
        <taxon>Euteleostomi</taxon>
        <taxon>Coelacanthiformes</taxon>
        <taxon>Coelacanthidae</taxon>
        <taxon>Latimeria</taxon>
    </lineage>
</organism>
<evidence type="ECO:0000256" key="3">
    <source>
        <dbReference type="ARBA" id="ARBA00022989"/>
    </source>
</evidence>
<evidence type="ECO:0000256" key="1">
    <source>
        <dbReference type="ARBA" id="ARBA00004141"/>
    </source>
</evidence>
<comment type="subcellular location">
    <subcellularLocation>
        <location evidence="1">Membrane</location>
        <topology evidence="1">Multi-pass membrane protein</topology>
    </subcellularLocation>
</comment>
<evidence type="ECO:0000256" key="2">
    <source>
        <dbReference type="ARBA" id="ARBA00022692"/>
    </source>
</evidence>
<reference evidence="7" key="2">
    <citation type="submission" date="2025-08" db="UniProtKB">
        <authorList>
            <consortium name="Ensembl"/>
        </authorList>
    </citation>
    <scope>IDENTIFICATION</scope>
</reference>
<dbReference type="PANTHER" id="PTHR31872">
    <property type="entry name" value="TRANSMEMBRANE PROTEIN 179"/>
    <property type="match status" value="1"/>
</dbReference>
<dbReference type="Proteomes" id="UP000008672">
    <property type="component" value="Unassembled WGS sequence"/>
</dbReference>
<accession>H3AGF1</accession>
<evidence type="ECO:0000256" key="4">
    <source>
        <dbReference type="ARBA" id="ARBA00023136"/>
    </source>
</evidence>
<protein>
    <submittedName>
        <fullName evidence="7">Zgc:153018</fullName>
    </submittedName>
</protein>
<dbReference type="Ensembl" id="ENSLACT00000008790.1">
    <property type="protein sequence ID" value="ENSLACP00000008722.1"/>
    <property type="gene ID" value="ENSLACG00000007709.1"/>
</dbReference>
<dbReference type="RefSeq" id="XP_005988873.1">
    <property type="nucleotide sequence ID" value="XM_005988811.3"/>
</dbReference>
<feature type="transmembrane region" description="Helical" evidence="6">
    <location>
        <begin position="74"/>
        <end position="97"/>
    </location>
</feature>
<feature type="transmembrane region" description="Helical" evidence="6">
    <location>
        <begin position="109"/>
        <end position="133"/>
    </location>
</feature>
<keyword evidence="4 6" id="KW-0472">Membrane</keyword>
<gene>
    <name evidence="7" type="primary">LOC102363450</name>
</gene>
<dbReference type="Bgee" id="ENSLACG00000007709">
    <property type="expression patterns" value="Expressed in muscle tissue and 6 other cell types or tissues"/>
</dbReference>
<evidence type="ECO:0000256" key="5">
    <source>
        <dbReference type="ARBA" id="ARBA00093776"/>
    </source>
</evidence>
<dbReference type="eggNOG" id="ENOG502QW4U">
    <property type="taxonomic scope" value="Eukaryota"/>
</dbReference>
<dbReference type="Pfam" id="PF26158">
    <property type="entry name" value="Claudin_TMEM179-179B"/>
    <property type="match status" value="1"/>
</dbReference>
<evidence type="ECO:0000313" key="8">
    <source>
        <dbReference type="Proteomes" id="UP000008672"/>
    </source>
</evidence>
<dbReference type="InParanoid" id="H3AGF1"/>
<dbReference type="InterPro" id="IPR059010">
    <property type="entry name" value="TMEM179-179B"/>
</dbReference>
<dbReference type="EMBL" id="AFYH01015703">
    <property type="status" value="NOT_ANNOTATED_CDS"/>
    <property type="molecule type" value="Genomic_DNA"/>
</dbReference>
<feature type="transmembrane region" description="Helical" evidence="6">
    <location>
        <begin position="7"/>
        <end position="31"/>
    </location>
</feature>
<dbReference type="HOGENOM" id="CLU_103794_0_0_1"/>
<feature type="transmembrane region" description="Helical" evidence="6">
    <location>
        <begin position="167"/>
        <end position="194"/>
    </location>
</feature>
<proteinExistence type="inferred from homology"/>
<evidence type="ECO:0000256" key="6">
    <source>
        <dbReference type="SAM" id="Phobius"/>
    </source>
</evidence>
<dbReference type="KEGG" id="lcm:102363450"/>
<keyword evidence="2 6" id="KW-0812">Transmembrane</keyword>
<dbReference type="EMBL" id="AFYH01015704">
    <property type="status" value="NOT_ANNOTATED_CDS"/>
    <property type="molecule type" value="Genomic_DNA"/>
</dbReference>
<dbReference type="GeneTree" id="ENSGT00510000048283"/>
<reference evidence="7" key="3">
    <citation type="submission" date="2025-09" db="UniProtKB">
        <authorList>
            <consortium name="Ensembl"/>
        </authorList>
    </citation>
    <scope>IDENTIFICATION</scope>
</reference>
<reference evidence="8" key="1">
    <citation type="submission" date="2011-08" db="EMBL/GenBank/DDBJ databases">
        <title>The draft genome of Latimeria chalumnae.</title>
        <authorList>
            <person name="Di Palma F."/>
            <person name="Alfoldi J."/>
            <person name="Johnson J."/>
            <person name="Berlin A."/>
            <person name="Gnerre S."/>
            <person name="Jaffe D."/>
            <person name="MacCallum I."/>
            <person name="Young S."/>
            <person name="Walker B.J."/>
            <person name="Lander E."/>
            <person name="Lindblad-Toh K."/>
        </authorList>
    </citation>
    <scope>NUCLEOTIDE SEQUENCE [LARGE SCALE GENOMIC DNA]</scope>
    <source>
        <strain evidence="8">Wild caught</strain>
    </source>
</reference>
<name>H3AGF1_LATCH</name>
<dbReference type="OMA" id="EIVIESW"/>
<keyword evidence="8" id="KW-1185">Reference proteome</keyword>
<dbReference type="AlphaFoldDB" id="H3AGF1"/>
<comment type="similarity">
    <text evidence="5">Belongs to the TMEM179 family.</text>
</comment>